<accession>A0ABX1PU06</accession>
<keyword evidence="9" id="KW-1185">Reference proteome</keyword>
<dbReference type="EMBL" id="WTVN01000004">
    <property type="protein sequence ID" value="NMG42931.1"/>
    <property type="molecule type" value="Genomic_DNA"/>
</dbReference>
<comment type="similarity">
    <text evidence="2">Belongs to the DoxX family.</text>
</comment>
<dbReference type="Pfam" id="PF07681">
    <property type="entry name" value="DoxX"/>
    <property type="match status" value="1"/>
</dbReference>
<gene>
    <name evidence="8" type="ORF">GPA22_04180</name>
</gene>
<feature type="transmembrane region" description="Helical" evidence="7">
    <location>
        <begin position="12"/>
        <end position="31"/>
    </location>
</feature>
<evidence type="ECO:0000313" key="9">
    <source>
        <dbReference type="Proteomes" id="UP000623795"/>
    </source>
</evidence>
<keyword evidence="3" id="KW-1003">Cell membrane</keyword>
<dbReference type="Proteomes" id="UP000623795">
    <property type="component" value="Unassembled WGS sequence"/>
</dbReference>
<evidence type="ECO:0000256" key="2">
    <source>
        <dbReference type="ARBA" id="ARBA00006679"/>
    </source>
</evidence>
<keyword evidence="4 7" id="KW-0812">Transmembrane</keyword>
<dbReference type="RefSeq" id="WP_169254849.1">
    <property type="nucleotide sequence ID" value="NZ_WTVN01000004.1"/>
</dbReference>
<protein>
    <submittedName>
        <fullName evidence="8">DoxX family membrane protein</fullName>
    </submittedName>
</protein>
<evidence type="ECO:0000256" key="5">
    <source>
        <dbReference type="ARBA" id="ARBA00022989"/>
    </source>
</evidence>
<keyword evidence="6 7" id="KW-0472">Membrane</keyword>
<feature type="transmembrane region" description="Helical" evidence="7">
    <location>
        <begin position="109"/>
        <end position="128"/>
    </location>
</feature>
<sequence length="149" mass="15749">MTNVQDRQAAGLLIGRGLLGLIFLISGVGKIGRFAAVAGYMASKGLPVSELLLAGTIALEVLGGLSLILGWKARWAAGAFILFLIPTTLIFHPYWSADAASYSNQLNHFLKNLAIMGGMFYVALLGPGRFSLGRGENRIESGALNKQAA</sequence>
<dbReference type="PANTHER" id="PTHR33452">
    <property type="entry name" value="OXIDOREDUCTASE CATD-RELATED"/>
    <property type="match status" value="1"/>
</dbReference>
<evidence type="ECO:0000256" key="6">
    <source>
        <dbReference type="ARBA" id="ARBA00023136"/>
    </source>
</evidence>
<name>A0ABX1PU06_9RHOO</name>
<comment type="caution">
    <text evidence="8">The sequence shown here is derived from an EMBL/GenBank/DDBJ whole genome shotgun (WGS) entry which is preliminary data.</text>
</comment>
<feature type="transmembrane region" description="Helical" evidence="7">
    <location>
        <begin position="51"/>
        <end position="69"/>
    </location>
</feature>
<evidence type="ECO:0000256" key="7">
    <source>
        <dbReference type="SAM" id="Phobius"/>
    </source>
</evidence>
<comment type="subcellular location">
    <subcellularLocation>
        <location evidence="1">Cell membrane</location>
        <topology evidence="1">Multi-pass membrane protein</topology>
    </subcellularLocation>
</comment>
<reference evidence="8 9" key="1">
    <citation type="submission" date="2019-12" db="EMBL/GenBank/DDBJ databases">
        <title>Comparative genomics gives insights into the taxonomy of the Azoarcus-Aromatoleum group and reveals separate origins of nif in the plant-associated Azoarcus and non-plant-associated Aromatoleum sub-groups.</title>
        <authorList>
            <person name="Lafos M."/>
            <person name="Maluk M."/>
            <person name="Batista M."/>
            <person name="Junghare M."/>
            <person name="Carmona M."/>
            <person name="Faoro H."/>
            <person name="Cruz L.M."/>
            <person name="Battistoni F."/>
            <person name="De Souza E."/>
            <person name="Pedrosa F."/>
            <person name="Chen W.-M."/>
            <person name="Poole P.S."/>
            <person name="Dixon R.A."/>
            <person name="James E.K."/>
        </authorList>
    </citation>
    <scope>NUCLEOTIDE SEQUENCE [LARGE SCALE GENOMIC DNA]</scope>
    <source>
        <strain evidence="8 9">Td21</strain>
    </source>
</reference>
<evidence type="ECO:0000256" key="4">
    <source>
        <dbReference type="ARBA" id="ARBA00022692"/>
    </source>
</evidence>
<organism evidence="8 9">
    <name type="scientific">Aromatoleum toluvorans</name>
    <dbReference type="NCBI Taxonomy" id="92002"/>
    <lineage>
        <taxon>Bacteria</taxon>
        <taxon>Pseudomonadati</taxon>
        <taxon>Pseudomonadota</taxon>
        <taxon>Betaproteobacteria</taxon>
        <taxon>Rhodocyclales</taxon>
        <taxon>Rhodocyclaceae</taxon>
        <taxon>Aromatoleum</taxon>
    </lineage>
</organism>
<evidence type="ECO:0000256" key="3">
    <source>
        <dbReference type="ARBA" id="ARBA00022475"/>
    </source>
</evidence>
<feature type="transmembrane region" description="Helical" evidence="7">
    <location>
        <begin position="76"/>
        <end position="97"/>
    </location>
</feature>
<proteinExistence type="inferred from homology"/>
<evidence type="ECO:0000256" key="1">
    <source>
        <dbReference type="ARBA" id="ARBA00004651"/>
    </source>
</evidence>
<dbReference type="InterPro" id="IPR051907">
    <property type="entry name" value="DoxX-like_oxidoreductase"/>
</dbReference>
<keyword evidence="5 7" id="KW-1133">Transmembrane helix</keyword>
<evidence type="ECO:0000313" key="8">
    <source>
        <dbReference type="EMBL" id="NMG42931.1"/>
    </source>
</evidence>
<dbReference type="PANTHER" id="PTHR33452:SF1">
    <property type="entry name" value="INNER MEMBRANE PROTEIN YPHA-RELATED"/>
    <property type="match status" value="1"/>
</dbReference>
<dbReference type="InterPro" id="IPR032808">
    <property type="entry name" value="DoxX"/>
</dbReference>